<feature type="transmembrane region" description="Helical" evidence="12">
    <location>
        <begin position="101"/>
        <end position="125"/>
    </location>
</feature>
<name>A0A2V2YH76_9BACL</name>
<feature type="transmembrane region" description="Helical" evidence="12">
    <location>
        <begin position="257"/>
        <end position="276"/>
    </location>
</feature>
<keyword evidence="10" id="KW-1015">Disulfide bond</keyword>
<protein>
    <submittedName>
        <fullName evidence="13">Cytochrome c oxidase assembly protein subunit 15</fullName>
    </submittedName>
</protein>
<feature type="transmembrane region" description="Helical" evidence="12">
    <location>
        <begin position="288"/>
        <end position="309"/>
    </location>
</feature>
<accession>A0A2V2YH76</accession>
<reference evidence="13 14" key="1">
    <citation type="submission" date="2018-05" db="EMBL/GenBank/DDBJ databases">
        <title>Genomic Encyclopedia of Type Strains, Phase III (KMG-III): the genomes of soil and plant-associated and newly described type strains.</title>
        <authorList>
            <person name="Whitman W."/>
        </authorList>
    </citation>
    <scope>NUCLEOTIDE SEQUENCE [LARGE SCALE GENOMIC DNA]</scope>
    <source>
        <strain evidence="13 14">CECT 5696</strain>
    </source>
</reference>
<organism evidence="13 14">
    <name type="scientific">Paenibacillus cellulosilyticus</name>
    <dbReference type="NCBI Taxonomy" id="375489"/>
    <lineage>
        <taxon>Bacteria</taxon>
        <taxon>Bacillati</taxon>
        <taxon>Bacillota</taxon>
        <taxon>Bacilli</taxon>
        <taxon>Bacillales</taxon>
        <taxon>Paenibacillaceae</taxon>
        <taxon>Paenibacillus</taxon>
    </lineage>
</organism>
<evidence type="ECO:0000256" key="5">
    <source>
        <dbReference type="ARBA" id="ARBA00022989"/>
    </source>
</evidence>
<keyword evidence="7" id="KW-0408">Iron</keyword>
<dbReference type="AlphaFoldDB" id="A0A2V2YH76"/>
<evidence type="ECO:0000256" key="1">
    <source>
        <dbReference type="ARBA" id="ARBA00004141"/>
    </source>
</evidence>
<keyword evidence="14" id="KW-1185">Reference proteome</keyword>
<feature type="transmembrane region" description="Helical" evidence="12">
    <location>
        <begin position="173"/>
        <end position="194"/>
    </location>
</feature>
<keyword evidence="8" id="KW-0350">Heme biosynthesis</keyword>
<dbReference type="Proteomes" id="UP000246635">
    <property type="component" value="Unassembled WGS sequence"/>
</dbReference>
<feature type="transmembrane region" description="Helical" evidence="12">
    <location>
        <begin position="131"/>
        <end position="153"/>
    </location>
</feature>
<evidence type="ECO:0000256" key="12">
    <source>
        <dbReference type="SAM" id="Phobius"/>
    </source>
</evidence>
<keyword evidence="4" id="KW-0479">Metal-binding</keyword>
<dbReference type="PANTHER" id="PTHR35457:SF1">
    <property type="entry name" value="HEME A SYNTHASE"/>
    <property type="match status" value="1"/>
</dbReference>
<dbReference type="PANTHER" id="PTHR35457">
    <property type="entry name" value="HEME A SYNTHASE"/>
    <property type="match status" value="1"/>
</dbReference>
<dbReference type="GO" id="GO:0016491">
    <property type="term" value="F:oxidoreductase activity"/>
    <property type="evidence" value="ECO:0007669"/>
    <property type="project" value="UniProtKB-KW"/>
</dbReference>
<dbReference type="InterPro" id="IPR003780">
    <property type="entry name" value="COX15/CtaA_fam"/>
</dbReference>
<evidence type="ECO:0000256" key="9">
    <source>
        <dbReference type="ARBA" id="ARBA00023136"/>
    </source>
</evidence>
<evidence type="ECO:0000256" key="7">
    <source>
        <dbReference type="ARBA" id="ARBA00023004"/>
    </source>
</evidence>
<keyword evidence="6" id="KW-0560">Oxidoreductase</keyword>
<evidence type="ECO:0000256" key="10">
    <source>
        <dbReference type="ARBA" id="ARBA00023157"/>
    </source>
</evidence>
<dbReference type="Pfam" id="PF02628">
    <property type="entry name" value="COX15-CtaA"/>
    <property type="match status" value="2"/>
</dbReference>
<evidence type="ECO:0000313" key="14">
    <source>
        <dbReference type="Proteomes" id="UP000246635"/>
    </source>
</evidence>
<gene>
    <name evidence="13" type="ORF">DFQ01_13531</name>
</gene>
<keyword evidence="9 12" id="KW-0472">Membrane</keyword>
<evidence type="ECO:0000256" key="8">
    <source>
        <dbReference type="ARBA" id="ARBA00023133"/>
    </source>
</evidence>
<evidence type="ECO:0000256" key="6">
    <source>
        <dbReference type="ARBA" id="ARBA00023002"/>
    </source>
</evidence>
<keyword evidence="2" id="KW-1003">Cell membrane</keyword>
<comment type="pathway">
    <text evidence="11">Porphyrin-containing compound metabolism.</text>
</comment>
<evidence type="ECO:0000256" key="11">
    <source>
        <dbReference type="ARBA" id="ARBA00023444"/>
    </source>
</evidence>
<dbReference type="GO" id="GO:0046872">
    <property type="term" value="F:metal ion binding"/>
    <property type="evidence" value="ECO:0007669"/>
    <property type="project" value="UniProtKB-KW"/>
</dbReference>
<proteinExistence type="predicted"/>
<dbReference type="InterPro" id="IPR050450">
    <property type="entry name" value="COX15/CtaA_HemeA_synthase"/>
</dbReference>
<feature type="transmembrane region" description="Helical" evidence="12">
    <location>
        <begin position="225"/>
        <end position="245"/>
    </location>
</feature>
<keyword evidence="3 12" id="KW-0812">Transmembrane</keyword>
<comment type="subcellular location">
    <subcellularLocation>
        <location evidence="1">Membrane</location>
        <topology evidence="1">Multi-pass membrane protein</topology>
    </subcellularLocation>
</comment>
<feature type="transmembrane region" description="Helical" evidence="12">
    <location>
        <begin position="20"/>
        <end position="39"/>
    </location>
</feature>
<keyword evidence="5 12" id="KW-1133">Transmembrane helix</keyword>
<evidence type="ECO:0000256" key="4">
    <source>
        <dbReference type="ARBA" id="ARBA00022723"/>
    </source>
</evidence>
<dbReference type="GO" id="GO:0016020">
    <property type="term" value="C:membrane"/>
    <property type="evidence" value="ECO:0007669"/>
    <property type="project" value="UniProtKB-SubCell"/>
</dbReference>
<dbReference type="EMBL" id="QGTQ01000035">
    <property type="protein sequence ID" value="PWV92470.1"/>
    <property type="molecule type" value="Genomic_DNA"/>
</dbReference>
<evidence type="ECO:0000256" key="2">
    <source>
        <dbReference type="ARBA" id="ARBA00022475"/>
    </source>
</evidence>
<evidence type="ECO:0000256" key="3">
    <source>
        <dbReference type="ARBA" id="ARBA00022692"/>
    </source>
</evidence>
<dbReference type="GO" id="GO:0006784">
    <property type="term" value="P:heme A biosynthetic process"/>
    <property type="evidence" value="ECO:0007669"/>
    <property type="project" value="InterPro"/>
</dbReference>
<sequence>MELTIIRNWVIVVITGRYRVVATASCIVMLLVLLAGALVTNTDSGRGCGDDWPLCNGKFVPAYTLESLIEYSHRAISGLAGILTLLTFIMTMKSYRQYGEAVLYASGALALTIVQALMGAAAVLWPQSDAVMAIHFGISLLAFASTMLLVIWISRYRRTGRTSSWGSAVPRKYYGIMLFTVIYSYCVVYLGAYIRHTESSGGCVGWPLCNGEFVPKLEGATLPVFLHRIAAIILFCVLLYVFIAVRRSGARGELLRATSAWSLVLVIAQIFSGAWLTHELTNENMFVFTSLVHNLIISGLFTIMLDMLIRSRMHRDSRR</sequence>
<comment type="caution">
    <text evidence="13">The sequence shown here is derived from an EMBL/GenBank/DDBJ whole genome shotgun (WGS) entry which is preliminary data.</text>
</comment>
<feature type="transmembrane region" description="Helical" evidence="12">
    <location>
        <begin position="71"/>
        <end position="89"/>
    </location>
</feature>
<evidence type="ECO:0000313" key="13">
    <source>
        <dbReference type="EMBL" id="PWV92470.1"/>
    </source>
</evidence>